<name>A0A0A9CFX5_ARUDO</name>
<dbReference type="EMBL" id="GBRH01227483">
    <property type="protein sequence ID" value="JAD70412.1"/>
    <property type="molecule type" value="Transcribed_RNA"/>
</dbReference>
<dbReference type="AlphaFoldDB" id="A0A0A9CFX5"/>
<organism evidence="1">
    <name type="scientific">Arundo donax</name>
    <name type="common">Giant reed</name>
    <name type="synonym">Donax arundinaceus</name>
    <dbReference type="NCBI Taxonomy" id="35708"/>
    <lineage>
        <taxon>Eukaryota</taxon>
        <taxon>Viridiplantae</taxon>
        <taxon>Streptophyta</taxon>
        <taxon>Embryophyta</taxon>
        <taxon>Tracheophyta</taxon>
        <taxon>Spermatophyta</taxon>
        <taxon>Magnoliopsida</taxon>
        <taxon>Liliopsida</taxon>
        <taxon>Poales</taxon>
        <taxon>Poaceae</taxon>
        <taxon>PACMAD clade</taxon>
        <taxon>Arundinoideae</taxon>
        <taxon>Arundineae</taxon>
        <taxon>Arundo</taxon>
    </lineage>
</organism>
<accession>A0A0A9CFX5</accession>
<sequence length="22" mass="2741">MDESRLYQQYKTSIKLLLRKIN</sequence>
<protein>
    <submittedName>
        <fullName evidence="1">Uncharacterized protein</fullName>
    </submittedName>
</protein>
<reference evidence="1" key="2">
    <citation type="journal article" date="2015" name="Data Brief">
        <title>Shoot transcriptome of the giant reed, Arundo donax.</title>
        <authorList>
            <person name="Barrero R.A."/>
            <person name="Guerrero F.D."/>
            <person name="Moolhuijzen P."/>
            <person name="Goolsby J.A."/>
            <person name="Tidwell J."/>
            <person name="Bellgard S.E."/>
            <person name="Bellgard M.I."/>
        </authorList>
    </citation>
    <scope>NUCLEOTIDE SEQUENCE</scope>
    <source>
        <tissue evidence="1">Shoot tissue taken approximately 20 cm above the soil surface</tissue>
    </source>
</reference>
<evidence type="ECO:0000313" key="1">
    <source>
        <dbReference type="EMBL" id="JAD70412.1"/>
    </source>
</evidence>
<proteinExistence type="predicted"/>
<reference evidence="1" key="1">
    <citation type="submission" date="2014-09" db="EMBL/GenBank/DDBJ databases">
        <authorList>
            <person name="Magalhaes I.L.F."/>
            <person name="Oliveira U."/>
            <person name="Santos F.R."/>
            <person name="Vidigal T.H.D.A."/>
            <person name="Brescovit A.D."/>
            <person name="Santos A.J."/>
        </authorList>
    </citation>
    <scope>NUCLEOTIDE SEQUENCE</scope>
    <source>
        <tissue evidence="1">Shoot tissue taken approximately 20 cm above the soil surface</tissue>
    </source>
</reference>